<name>A4S161_OSTLU</name>
<dbReference type="Proteomes" id="UP000001568">
    <property type="component" value="Chromosome 8"/>
</dbReference>
<keyword evidence="1" id="KW-0175">Coiled coil</keyword>
<feature type="coiled-coil region" evidence="1">
    <location>
        <begin position="37"/>
        <end position="78"/>
    </location>
</feature>
<dbReference type="KEGG" id="olu:OSTLU_32985"/>
<dbReference type="OrthoDB" id="514952at2759"/>
<dbReference type="EMBL" id="CP000588">
    <property type="protein sequence ID" value="ABO97599.1"/>
    <property type="molecule type" value="Genomic_DNA"/>
</dbReference>
<organism evidence="2 3">
    <name type="scientific">Ostreococcus lucimarinus (strain CCE9901)</name>
    <dbReference type="NCBI Taxonomy" id="436017"/>
    <lineage>
        <taxon>Eukaryota</taxon>
        <taxon>Viridiplantae</taxon>
        <taxon>Chlorophyta</taxon>
        <taxon>Mamiellophyceae</taxon>
        <taxon>Mamiellales</taxon>
        <taxon>Bathycoccaceae</taxon>
        <taxon>Ostreococcus</taxon>
    </lineage>
</organism>
<proteinExistence type="predicted"/>
<accession>A4S161</accession>
<keyword evidence="3" id="KW-1185">Reference proteome</keyword>
<dbReference type="Gramene" id="ABO97599">
    <property type="protein sequence ID" value="ABO97599"/>
    <property type="gene ID" value="OSTLU_32985"/>
</dbReference>
<dbReference type="GeneID" id="5003261"/>
<dbReference type="RefSeq" id="XP_001419306.1">
    <property type="nucleotide sequence ID" value="XM_001419269.1"/>
</dbReference>
<dbReference type="HOGENOM" id="CLU_2188372_0_0_1"/>
<reference evidence="2 3" key="1">
    <citation type="journal article" date="2007" name="Proc. Natl. Acad. Sci. U.S.A.">
        <title>The tiny eukaryote Ostreococcus provides genomic insights into the paradox of plankton speciation.</title>
        <authorList>
            <person name="Palenik B."/>
            <person name="Grimwood J."/>
            <person name="Aerts A."/>
            <person name="Rouze P."/>
            <person name="Salamov A."/>
            <person name="Putnam N."/>
            <person name="Dupont C."/>
            <person name="Jorgensen R."/>
            <person name="Derelle E."/>
            <person name="Rombauts S."/>
            <person name="Zhou K."/>
            <person name="Otillar R."/>
            <person name="Merchant S.S."/>
            <person name="Podell S."/>
            <person name="Gaasterland T."/>
            <person name="Napoli C."/>
            <person name="Gendler K."/>
            <person name="Manuell A."/>
            <person name="Tai V."/>
            <person name="Vallon O."/>
            <person name="Piganeau G."/>
            <person name="Jancek S."/>
            <person name="Heijde M."/>
            <person name="Jabbari K."/>
            <person name="Bowler C."/>
            <person name="Lohr M."/>
            <person name="Robbens S."/>
            <person name="Werner G."/>
            <person name="Dubchak I."/>
            <person name="Pazour G.J."/>
            <person name="Ren Q."/>
            <person name="Paulsen I."/>
            <person name="Delwiche C."/>
            <person name="Schmutz J."/>
            <person name="Rokhsar D."/>
            <person name="Van de Peer Y."/>
            <person name="Moreau H."/>
            <person name="Grigoriev I.V."/>
        </authorList>
    </citation>
    <scope>NUCLEOTIDE SEQUENCE [LARGE SCALE GENOMIC DNA]</scope>
    <source>
        <strain evidence="2 3">CCE9901</strain>
    </source>
</reference>
<evidence type="ECO:0000313" key="3">
    <source>
        <dbReference type="Proteomes" id="UP000001568"/>
    </source>
</evidence>
<evidence type="ECO:0000313" key="2">
    <source>
        <dbReference type="EMBL" id="ABO97599.1"/>
    </source>
</evidence>
<dbReference type="AlphaFoldDB" id="A4S161"/>
<protein>
    <submittedName>
        <fullName evidence="2">Uncharacterized protein</fullName>
    </submittedName>
</protein>
<gene>
    <name evidence="2" type="ORF">OSTLU_32985</name>
</gene>
<sequence>MAHERARDDGEDEDVLYGDLDAREGARGAEAASAGAIGRLNLKLSESEARRRALMDENASLRERCENLERNISCLFNTARGEIERKDKEIARLREGDSPLGDARARFKS</sequence>
<evidence type="ECO:0000256" key="1">
    <source>
        <dbReference type="SAM" id="Coils"/>
    </source>
</evidence>